<dbReference type="eggNOG" id="ENOG5031EB9">
    <property type="taxonomic scope" value="Bacteria"/>
</dbReference>
<proteinExistence type="predicted"/>
<organism evidence="1 2">
    <name type="scientific">Alcanivorax dieselolei (strain DSM 16502 / CGMCC 1.3690 / MCCC 1A00001 / B-5)</name>
    <name type="common">Alloalcanivorax dieselolei</name>
    <dbReference type="NCBI Taxonomy" id="930169"/>
    <lineage>
        <taxon>Bacteria</taxon>
        <taxon>Pseudomonadati</taxon>
        <taxon>Pseudomonadota</taxon>
        <taxon>Gammaproteobacteria</taxon>
        <taxon>Oceanospirillales</taxon>
        <taxon>Alcanivoracaceae</taxon>
        <taxon>Alloalcanivorax</taxon>
    </lineage>
</organism>
<dbReference type="RefSeq" id="WP_014996387.1">
    <property type="nucleotide sequence ID" value="NC_018691.1"/>
</dbReference>
<accession>K0CL77</accession>
<reference evidence="1 2" key="1">
    <citation type="journal article" date="2012" name="J. Bacteriol.">
        <title>Complete genome sequence of Alcanivorax dieselolei type strain B5.</title>
        <authorList>
            <person name="Lai Q."/>
            <person name="Li W."/>
            <person name="Shao Z."/>
        </authorList>
    </citation>
    <scope>NUCLEOTIDE SEQUENCE [LARGE SCALE GENOMIC DNA]</scope>
    <source>
        <strain evidence="2">DSM 16502 / CGMCC 1.3690 / B-5</strain>
    </source>
</reference>
<dbReference type="PATRIC" id="fig|930169.3.peg.4037"/>
<evidence type="ECO:0000313" key="2">
    <source>
        <dbReference type="Proteomes" id="UP000006286"/>
    </source>
</evidence>
<gene>
    <name evidence="1" type="ordered locus">B5T_04075</name>
</gene>
<dbReference type="KEGG" id="adi:B5T_04075"/>
<evidence type="ECO:0000313" key="1">
    <source>
        <dbReference type="EMBL" id="AFT72336.1"/>
    </source>
</evidence>
<keyword evidence="2" id="KW-1185">Reference proteome</keyword>
<dbReference type="Proteomes" id="UP000006286">
    <property type="component" value="Chromosome"/>
</dbReference>
<dbReference type="HOGENOM" id="CLU_125015_0_0_6"/>
<sequence>MTVIAVFLGGCASAAKMGNMVYQDDDTHRSYDPALMNAVTLEKVTGGKKTNPLWASEISSDAFQDALSQTLKNEGLYAENGPFHLNVELLHVDRPIAGLHMTSTTYVDYILTDSNSGTLVMRDQISAPQTVKFKEALIAVTRQRMANEKSAKKNIELFLGKLAKLVITKSE</sequence>
<dbReference type="AlphaFoldDB" id="K0CL77"/>
<protein>
    <submittedName>
        <fullName evidence="1">Uncharacterized protein</fullName>
    </submittedName>
</protein>
<dbReference type="EMBL" id="CP003466">
    <property type="protein sequence ID" value="AFT72336.1"/>
    <property type="molecule type" value="Genomic_DNA"/>
</dbReference>
<dbReference type="OrthoDB" id="7365051at2"/>
<name>K0CL77_ALCDB</name>